<reference evidence="1" key="1">
    <citation type="journal article" date="2023" name="PhytoFront">
        <title>Draft Genome Resources of Seven Strains of Tilletia horrida, Causal Agent of Kernel Smut of Rice.</title>
        <authorList>
            <person name="Khanal S."/>
            <person name="Antony Babu S."/>
            <person name="Zhou X.G."/>
        </authorList>
    </citation>
    <scope>NUCLEOTIDE SEQUENCE</scope>
    <source>
        <strain evidence="1">TX3</strain>
    </source>
</reference>
<evidence type="ECO:0000313" key="2">
    <source>
        <dbReference type="Proteomes" id="UP001176521"/>
    </source>
</evidence>
<dbReference type="AlphaFoldDB" id="A0AAN6GDH3"/>
<accession>A0AAN6GDH3</accession>
<name>A0AAN6GDH3_9BASI</name>
<sequence>MPPSPRVPLTPNQQRIRLMVLSLPLAVATSVVLARRLFYGEEQRKLKPDDKIAVRPA</sequence>
<gene>
    <name evidence="1" type="ORF">OC842_002325</name>
</gene>
<comment type="caution">
    <text evidence="1">The sequence shown here is derived from an EMBL/GenBank/DDBJ whole genome shotgun (WGS) entry which is preliminary data.</text>
</comment>
<organism evidence="1 2">
    <name type="scientific">Tilletia horrida</name>
    <dbReference type="NCBI Taxonomy" id="155126"/>
    <lineage>
        <taxon>Eukaryota</taxon>
        <taxon>Fungi</taxon>
        <taxon>Dikarya</taxon>
        <taxon>Basidiomycota</taxon>
        <taxon>Ustilaginomycotina</taxon>
        <taxon>Exobasidiomycetes</taxon>
        <taxon>Tilletiales</taxon>
        <taxon>Tilletiaceae</taxon>
        <taxon>Tilletia</taxon>
    </lineage>
</organism>
<proteinExistence type="predicted"/>
<protein>
    <submittedName>
        <fullName evidence="1">Uncharacterized protein</fullName>
    </submittedName>
</protein>
<dbReference type="EMBL" id="JAPDMQ010000096">
    <property type="protein sequence ID" value="KAK0535431.1"/>
    <property type="molecule type" value="Genomic_DNA"/>
</dbReference>
<keyword evidence="2" id="KW-1185">Reference proteome</keyword>
<evidence type="ECO:0000313" key="1">
    <source>
        <dbReference type="EMBL" id="KAK0535431.1"/>
    </source>
</evidence>
<dbReference type="Proteomes" id="UP001176521">
    <property type="component" value="Unassembled WGS sequence"/>
</dbReference>